<evidence type="ECO:0000256" key="2">
    <source>
        <dbReference type="SAM" id="MobiDB-lite"/>
    </source>
</evidence>
<dbReference type="SMART" id="SM00674">
    <property type="entry name" value="CENPB"/>
    <property type="match status" value="1"/>
</dbReference>
<organism evidence="4 5">
    <name type="scientific">Phytophthora ramorum</name>
    <name type="common">Sudden oak death agent</name>
    <dbReference type="NCBI Taxonomy" id="164328"/>
    <lineage>
        <taxon>Eukaryota</taxon>
        <taxon>Sar</taxon>
        <taxon>Stramenopiles</taxon>
        <taxon>Oomycota</taxon>
        <taxon>Peronosporomycetes</taxon>
        <taxon>Peronosporales</taxon>
        <taxon>Peronosporaceae</taxon>
        <taxon>Phytophthora</taxon>
    </lineage>
</organism>
<protein>
    <recommendedName>
        <fullName evidence="3">HTH CENPB-type domain-containing protein</fullName>
    </recommendedName>
</protein>
<feature type="compositionally biased region" description="Acidic residues" evidence="2">
    <location>
        <begin position="153"/>
        <end position="175"/>
    </location>
</feature>
<accession>H3GE56</accession>
<dbReference type="InterPro" id="IPR009057">
    <property type="entry name" value="Homeodomain-like_sf"/>
</dbReference>
<reference evidence="4" key="2">
    <citation type="submission" date="2015-06" db="UniProtKB">
        <authorList>
            <consortium name="EnsemblProtists"/>
        </authorList>
    </citation>
    <scope>IDENTIFICATION</scope>
    <source>
        <strain evidence="4">Pr102</strain>
    </source>
</reference>
<dbReference type="PROSITE" id="PS51253">
    <property type="entry name" value="HTH_CENPB"/>
    <property type="match status" value="1"/>
</dbReference>
<dbReference type="SUPFAM" id="SSF46689">
    <property type="entry name" value="Homeodomain-like"/>
    <property type="match status" value="1"/>
</dbReference>
<dbReference type="Pfam" id="PF03221">
    <property type="entry name" value="HTH_Tnp_Tc5"/>
    <property type="match status" value="1"/>
</dbReference>
<dbReference type="AlphaFoldDB" id="H3GE56"/>
<feature type="domain" description="HTH CENPB-type" evidence="3">
    <location>
        <begin position="36"/>
        <end position="108"/>
    </location>
</feature>
<sequence>MWAKEHFRLETKPTQATISNLLRGKDKLLNTAVPPDFRSARRVRHPELDQRMILWVHQQLQGDAAVTRVSIQNRAMEVAREMQLPADVTFSKGWVSSFMNRHQINLRGGNAAEQENHRHEMLAATADAVQAAVKRTEQVEKEKHEEEMRHEEIEEEEEEVDHAVDVDESEEEQEAQIETTKTVGGDATIQGVKRRRVTTSNGGDLWEAMGTGVSDEGRATAELLLDWIAVPGSYSRWWLLKNDADKEPLCEEINLFLRSHGLRGMTSVEIRKQLTAFVATFQASHMWLRQARLNYPLGANELTLEQERIKSHVLQMCPHYERLVSVLSPYVNCDESAGGVVQRNTAPAPTPPPPTTVEPSTQVNCSEATEKQVDNASSSNDATLNPAKKSRRQSTESSPDDSVNDETRAQKRRLFELECTRLQSEIETRNIQLVLEKTLARKKLLDAGISPKEVDRIFPL</sequence>
<dbReference type="OMA" id="DWIAVPG"/>
<evidence type="ECO:0000313" key="4">
    <source>
        <dbReference type="EnsemblProtists" id="Phyra73911"/>
    </source>
</evidence>
<dbReference type="EnsemblProtists" id="Phyra73911">
    <property type="protein sequence ID" value="Phyra73911"/>
    <property type="gene ID" value="Phyra73911"/>
</dbReference>
<keyword evidence="5" id="KW-1185">Reference proteome</keyword>
<dbReference type="Gene3D" id="1.10.10.60">
    <property type="entry name" value="Homeodomain-like"/>
    <property type="match status" value="1"/>
</dbReference>
<dbReference type="Proteomes" id="UP000005238">
    <property type="component" value="Unassembled WGS sequence"/>
</dbReference>
<evidence type="ECO:0000259" key="3">
    <source>
        <dbReference type="PROSITE" id="PS51253"/>
    </source>
</evidence>
<dbReference type="HOGENOM" id="CLU_044932_0_0_1"/>
<dbReference type="VEuPathDB" id="FungiDB:KRP23_6918"/>
<dbReference type="eggNOG" id="KOG3105">
    <property type="taxonomic scope" value="Eukaryota"/>
</dbReference>
<feature type="compositionally biased region" description="Polar residues" evidence="2">
    <location>
        <begin position="374"/>
        <end position="383"/>
    </location>
</feature>
<proteinExistence type="predicted"/>
<name>H3GE56_PHYRM</name>
<keyword evidence="1" id="KW-0238">DNA-binding</keyword>
<feature type="region of interest" description="Disordered" evidence="2">
    <location>
        <begin position="141"/>
        <end position="185"/>
    </location>
</feature>
<feature type="region of interest" description="Disordered" evidence="2">
    <location>
        <begin position="341"/>
        <end position="409"/>
    </location>
</feature>
<dbReference type="InterPro" id="IPR006600">
    <property type="entry name" value="HTH_CenpB_DNA-bd_dom"/>
</dbReference>
<evidence type="ECO:0000256" key="1">
    <source>
        <dbReference type="ARBA" id="ARBA00023125"/>
    </source>
</evidence>
<dbReference type="PANTHER" id="PTHR33324">
    <property type="entry name" value="EXPRESSED PROTEIN"/>
    <property type="match status" value="1"/>
</dbReference>
<dbReference type="PANTHER" id="PTHR33324:SF2">
    <property type="entry name" value="MYB_SANT-LIKE DNA-BINDING DOMAIN-CONTAINING PROTEIN"/>
    <property type="match status" value="1"/>
</dbReference>
<dbReference type="InParanoid" id="H3GE56"/>
<feature type="compositionally biased region" description="Polar residues" evidence="2">
    <location>
        <begin position="357"/>
        <end position="367"/>
    </location>
</feature>
<reference evidence="5" key="1">
    <citation type="journal article" date="2006" name="Science">
        <title>Phytophthora genome sequences uncover evolutionary origins and mechanisms of pathogenesis.</title>
        <authorList>
            <person name="Tyler B.M."/>
            <person name="Tripathy S."/>
            <person name="Zhang X."/>
            <person name="Dehal P."/>
            <person name="Jiang R.H."/>
            <person name="Aerts A."/>
            <person name="Arredondo F.D."/>
            <person name="Baxter L."/>
            <person name="Bensasson D."/>
            <person name="Beynon J.L."/>
            <person name="Chapman J."/>
            <person name="Damasceno C.M."/>
            <person name="Dorrance A.E."/>
            <person name="Dou D."/>
            <person name="Dickerman A.W."/>
            <person name="Dubchak I.L."/>
            <person name="Garbelotto M."/>
            <person name="Gijzen M."/>
            <person name="Gordon S.G."/>
            <person name="Govers F."/>
            <person name="Grunwald N.J."/>
            <person name="Huang W."/>
            <person name="Ivors K.L."/>
            <person name="Jones R.W."/>
            <person name="Kamoun S."/>
            <person name="Krampis K."/>
            <person name="Lamour K.H."/>
            <person name="Lee M.K."/>
            <person name="McDonald W.H."/>
            <person name="Medina M."/>
            <person name="Meijer H.J."/>
            <person name="Nordberg E.K."/>
            <person name="Maclean D.J."/>
            <person name="Ospina-Giraldo M.D."/>
            <person name="Morris P.F."/>
            <person name="Phuntumart V."/>
            <person name="Putnam N.H."/>
            <person name="Rash S."/>
            <person name="Rose J.K."/>
            <person name="Sakihama Y."/>
            <person name="Salamov A.A."/>
            <person name="Savidor A."/>
            <person name="Scheuring C.F."/>
            <person name="Smith B.M."/>
            <person name="Sobral B.W."/>
            <person name="Terry A."/>
            <person name="Torto-Alalibo T.A."/>
            <person name="Win J."/>
            <person name="Xu Z."/>
            <person name="Zhang H."/>
            <person name="Grigoriev I.V."/>
            <person name="Rokhsar D.S."/>
            <person name="Boore J.L."/>
        </authorList>
    </citation>
    <scope>NUCLEOTIDE SEQUENCE [LARGE SCALE GENOMIC DNA]</scope>
    <source>
        <strain evidence="5">Pr102</strain>
    </source>
</reference>
<evidence type="ECO:0000313" key="5">
    <source>
        <dbReference type="Proteomes" id="UP000005238"/>
    </source>
</evidence>
<dbReference type="EMBL" id="DS566002">
    <property type="status" value="NOT_ANNOTATED_CDS"/>
    <property type="molecule type" value="Genomic_DNA"/>
</dbReference>
<feature type="compositionally biased region" description="Basic and acidic residues" evidence="2">
    <location>
        <begin position="141"/>
        <end position="152"/>
    </location>
</feature>
<dbReference type="VEuPathDB" id="FungiDB:KRP22_12018"/>
<dbReference type="GO" id="GO:0003677">
    <property type="term" value="F:DNA binding"/>
    <property type="evidence" value="ECO:0007669"/>
    <property type="project" value="UniProtKB-KW"/>
</dbReference>